<evidence type="ECO:0000256" key="3">
    <source>
        <dbReference type="ARBA" id="ARBA00022771"/>
    </source>
</evidence>
<evidence type="ECO:0000259" key="10">
    <source>
        <dbReference type="PROSITE" id="PS50102"/>
    </source>
</evidence>
<dbReference type="Pfam" id="PF00642">
    <property type="entry name" value="zf-CCCH"/>
    <property type="match status" value="1"/>
</dbReference>
<evidence type="ECO:0000256" key="6">
    <source>
        <dbReference type="PROSITE-ProRule" id="PRU00176"/>
    </source>
</evidence>
<dbReference type="InterPro" id="IPR003954">
    <property type="entry name" value="RRM_euk-type"/>
</dbReference>
<dbReference type="GO" id="GO:0000398">
    <property type="term" value="P:mRNA splicing, via spliceosome"/>
    <property type="evidence" value="ECO:0007669"/>
    <property type="project" value="InterPro"/>
</dbReference>
<sequence>MMGKHTEWRKLVKNARRKRIRQKLAQERCALEKEEQQQRENSPSYRLWVENQRLLEDQQRIEEDRAVKEAHRRWIEVEQRAQEEWQILQDKLTLVREESARQQTLIKAEWEKEQRKLKELEEKKLKEEEEKLKQQLLLQEQLENFIEKGGHIPKELQKILETNPNKPVCPFYKKVGACRFGDACSRNHQRPYQSMENEYGSNSLEFESHERYSHFKEFFYDVLPELEKFGDIKQFEVCCNEEPHLRGNVYVEYSSSRAAMKAYRMLQGRWYGGKQLNVEFCGLESWKNAICESWKNAICGLFFKKACPKGSACNFLHVFRNPGNLYHYIDRENHSTKTSLEAENDSTGRNWRWSESPERIIHSYREDEQTRSKDKSSENGRERSRKHIKLHSKSLCRDRSRSAHSQFHKKIYKKSKR</sequence>
<protein>
    <submittedName>
        <fullName evidence="12">RNA recognition motif</fullName>
    </submittedName>
</protein>
<name>A0AAW1IWL5_POPJA</name>
<feature type="compositionally biased region" description="Basic residues" evidence="9">
    <location>
        <begin position="383"/>
        <end position="394"/>
    </location>
</feature>
<evidence type="ECO:0000313" key="12">
    <source>
        <dbReference type="EMBL" id="KAK9694678.1"/>
    </source>
</evidence>
<keyword evidence="2" id="KW-0677">Repeat</keyword>
<dbReference type="Pfam" id="PF00076">
    <property type="entry name" value="RRM_1"/>
    <property type="match status" value="1"/>
</dbReference>
<evidence type="ECO:0000313" key="13">
    <source>
        <dbReference type="Proteomes" id="UP001458880"/>
    </source>
</evidence>
<feature type="compositionally biased region" description="Basic residues" evidence="9">
    <location>
        <begin position="406"/>
        <end position="417"/>
    </location>
</feature>
<dbReference type="PROSITE" id="PS50103">
    <property type="entry name" value="ZF_C3H1"/>
    <property type="match status" value="2"/>
</dbReference>
<feature type="region of interest" description="Disordered" evidence="9">
    <location>
        <begin position="364"/>
        <end position="417"/>
    </location>
</feature>
<dbReference type="PROSITE" id="PS50102">
    <property type="entry name" value="RRM"/>
    <property type="match status" value="1"/>
</dbReference>
<dbReference type="InterPro" id="IPR000571">
    <property type="entry name" value="Znf_CCCH"/>
</dbReference>
<feature type="domain" description="RRM" evidence="10">
    <location>
        <begin position="197"/>
        <end position="283"/>
    </location>
</feature>
<dbReference type="GO" id="GO:0003723">
    <property type="term" value="F:RNA binding"/>
    <property type="evidence" value="ECO:0007669"/>
    <property type="project" value="UniProtKB-UniRule"/>
</dbReference>
<dbReference type="GO" id="GO:0008270">
    <property type="term" value="F:zinc ion binding"/>
    <property type="evidence" value="ECO:0007669"/>
    <property type="project" value="UniProtKB-KW"/>
</dbReference>
<feature type="coiled-coil region" evidence="8">
    <location>
        <begin position="103"/>
        <end position="145"/>
    </location>
</feature>
<comment type="caution">
    <text evidence="12">The sequence shown here is derived from an EMBL/GenBank/DDBJ whole genome shotgun (WGS) entry which is preliminary data.</text>
</comment>
<dbReference type="PANTHER" id="PTHR12620">
    <property type="entry name" value="U2 SNRNP AUXILIARY FACTOR, SMALL SUBUNIT"/>
    <property type="match status" value="1"/>
</dbReference>
<dbReference type="SMART" id="SM00361">
    <property type="entry name" value="RRM_1"/>
    <property type="match status" value="1"/>
</dbReference>
<feature type="domain" description="C3H1-type" evidence="11">
    <location>
        <begin position="293"/>
        <end position="320"/>
    </location>
</feature>
<feature type="domain" description="C3H1-type" evidence="11">
    <location>
        <begin position="163"/>
        <end position="191"/>
    </location>
</feature>
<feature type="zinc finger region" description="C3H1-type" evidence="7">
    <location>
        <begin position="163"/>
        <end position="191"/>
    </location>
</feature>
<dbReference type="InterPro" id="IPR012677">
    <property type="entry name" value="Nucleotide-bd_a/b_plait_sf"/>
</dbReference>
<keyword evidence="4 7" id="KW-0862">Zinc</keyword>
<dbReference type="GO" id="GO:0089701">
    <property type="term" value="C:U2AF complex"/>
    <property type="evidence" value="ECO:0007669"/>
    <property type="project" value="InterPro"/>
</dbReference>
<dbReference type="InterPro" id="IPR000504">
    <property type="entry name" value="RRM_dom"/>
</dbReference>
<dbReference type="InterPro" id="IPR035979">
    <property type="entry name" value="RBD_domain_sf"/>
</dbReference>
<dbReference type="Gene3D" id="3.30.70.330">
    <property type="match status" value="1"/>
</dbReference>
<dbReference type="InterPro" id="IPR009145">
    <property type="entry name" value="U2AF_small"/>
</dbReference>
<evidence type="ECO:0000256" key="2">
    <source>
        <dbReference type="ARBA" id="ARBA00022737"/>
    </source>
</evidence>
<dbReference type="SMART" id="SM00360">
    <property type="entry name" value="RRM"/>
    <property type="match status" value="1"/>
</dbReference>
<keyword evidence="5 6" id="KW-0694">RNA-binding</keyword>
<organism evidence="12 13">
    <name type="scientific">Popillia japonica</name>
    <name type="common">Japanese beetle</name>
    <dbReference type="NCBI Taxonomy" id="7064"/>
    <lineage>
        <taxon>Eukaryota</taxon>
        <taxon>Metazoa</taxon>
        <taxon>Ecdysozoa</taxon>
        <taxon>Arthropoda</taxon>
        <taxon>Hexapoda</taxon>
        <taxon>Insecta</taxon>
        <taxon>Pterygota</taxon>
        <taxon>Neoptera</taxon>
        <taxon>Endopterygota</taxon>
        <taxon>Coleoptera</taxon>
        <taxon>Polyphaga</taxon>
        <taxon>Scarabaeiformia</taxon>
        <taxon>Scarabaeidae</taxon>
        <taxon>Rutelinae</taxon>
        <taxon>Popillia</taxon>
    </lineage>
</organism>
<evidence type="ECO:0000256" key="7">
    <source>
        <dbReference type="PROSITE-ProRule" id="PRU00723"/>
    </source>
</evidence>
<dbReference type="AlphaFoldDB" id="A0AAW1IWL5"/>
<evidence type="ECO:0000259" key="11">
    <source>
        <dbReference type="PROSITE" id="PS50103"/>
    </source>
</evidence>
<keyword evidence="3 7" id="KW-0863">Zinc-finger</keyword>
<proteinExistence type="predicted"/>
<feature type="zinc finger region" description="C3H1-type" evidence="7">
    <location>
        <begin position="293"/>
        <end position="320"/>
    </location>
</feature>
<keyword evidence="8" id="KW-0175">Coiled coil</keyword>
<keyword evidence="13" id="KW-1185">Reference proteome</keyword>
<evidence type="ECO:0000256" key="4">
    <source>
        <dbReference type="ARBA" id="ARBA00022833"/>
    </source>
</evidence>
<dbReference type="EMBL" id="JASPKY010000505">
    <property type="protein sequence ID" value="KAK9694678.1"/>
    <property type="molecule type" value="Genomic_DNA"/>
</dbReference>
<dbReference type="PRINTS" id="PR01848">
    <property type="entry name" value="U2AUXFACTOR"/>
</dbReference>
<accession>A0AAW1IWL5</accession>
<evidence type="ECO:0000256" key="8">
    <source>
        <dbReference type="SAM" id="Coils"/>
    </source>
</evidence>
<evidence type="ECO:0000256" key="1">
    <source>
        <dbReference type="ARBA" id="ARBA00022723"/>
    </source>
</evidence>
<keyword evidence="1 7" id="KW-0479">Metal-binding</keyword>
<dbReference type="Proteomes" id="UP001458880">
    <property type="component" value="Unassembled WGS sequence"/>
</dbReference>
<feature type="compositionally biased region" description="Basic and acidic residues" evidence="9">
    <location>
        <begin position="364"/>
        <end position="382"/>
    </location>
</feature>
<gene>
    <name evidence="12" type="ORF">QE152_g33368</name>
</gene>
<evidence type="ECO:0000256" key="5">
    <source>
        <dbReference type="ARBA" id="ARBA00022884"/>
    </source>
</evidence>
<reference evidence="12 13" key="1">
    <citation type="journal article" date="2024" name="BMC Genomics">
        <title>De novo assembly and annotation of Popillia japonica's genome with initial clues to its potential as an invasive pest.</title>
        <authorList>
            <person name="Cucini C."/>
            <person name="Boschi S."/>
            <person name="Funari R."/>
            <person name="Cardaioli E."/>
            <person name="Iannotti N."/>
            <person name="Marturano G."/>
            <person name="Paoli F."/>
            <person name="Bruttini M."/>
            <person name="Carapelli A."/>
            <person name="Frati F."/>
            <person name="Nardi F."/>
        </authorList>
    </citation>
    <scope>NUCLEOTIDE SEQUENCE [LARGE SCALE GENOMIC DNA]</scope>
    <source>
        <strain evidence="12">DMR45628</strain>
    </source>
</reference>
<dbReference type="SUPFAM" id="SSF54928">
    <property type="entry name" value="RNA-binding domain, RBD"/>
    <property type="match status" value="1"/>
</dbReference>
<dbReference type="SMART" id="SM00356">
    <property type="entry name" value="ZnF_C3H1"/>
    <property type="match status" value="2"/>
</dbReference>
<evidence type="ECO:0000256" key="9">
    <source>
        <dbReference type="SAM" id="MobiDB-lite"/>
    </source>
</evidence>